<dbReference type="SUPFAM" id="SSF46785">
    <property type="entry name" value="Winged helix' DNA-binding domain"/>
    <property type="match status" value="1"/>
</dbReference>
<dbReference type="OrthoDB" id="9803735at2"/>
<dbReference type="Pfam" id="PF03466">
    <property type="entry name" value="LysR_substrate"/>
    <property type="match status" value="1"/>
</dbReference>
<organism evidence="5 6">
    <name type="scientific">Photobacterium halotolerans</name>
    <dbReference type="NCBI Taxonomy" id="265726"/>
    <lineage>
        <taxon>Bacteria</taxon>
        <taxon>Pseudomonadati</taxon>
        <taxon>Pseudomonadota</taxon>
        <taxon>Gammaproteobacteria</taxon>
        <taxon>Vibrionales</taxon>
        <taxon>Vibrionaceae</taxon>
        <taxon>Photobacterium</taxon>
    </lineage>
</organism>
<evidence type="ECO:0000313" key="6">
    <source>
        <dbReference type="Proteomes" id="UP000465712"/>
    </source>
</evidence>
<dbReference type="EMBL" id="WXWW01000079">
    <property type="protein sequence ID" value="NAW64546.1"/>
    <property type="molecule type" value="Genomic_DNA"/>
</dbReference>
<dbReference type="InterPro" id="IPR037404">
    <property type="entry name" value="IlvY_PBP2"/>
</dbReference>
<comment type="caution">
    <text evidence="5">The sequence shown here is derived from an EMBL/GenBank/DDBJ whole genome shotgun (WGS) entry which is preliminary data.</text>
</comment>
<dbReference type="InterPro" id="IPR036388">
    <property type="entry name" value="WH-like_DNA-bd_sf"/>
</dbReference>
<dbReference type="GO" id="GO:0000976">
    <property type="term" value="F:transcription cis-regulatory region binding"/>
    <property type="evidence" value="ECO:0007669"/>
    <property type="project" value="TreeGrafter"/>
</dbReference>
<dbReference type="SUPFAM" id="SSF53850">
    <property type="entry name" value="Periplasmic binding protein-like II"/>
    <property type="match status" value="1"/>
</dbReference>
<dbReference type="CDD" id="cd08430">
    <property type="entry name" value="PBP2_IlvY"/>
    <property type="match status" value="1"/>
</dbReference>
<name>A0A7X4XX63_9GAMM</name>
<dbReference type="InterPro" id="IPR036390">
    <property type="entry name" value="WH_DNA-bd_sf"/>
</dbReference>
<evidence type="ECO:0000313" key="5">
    <source>
        <dbReference type="EMBL" id="NAW64546.1"/>
    </source>
</evidence>
<dbReference type="AlphaFoldDB" id="A0A7X4XX63"/>
<dbReference type="FunFam" id="1.10.10.10:FF:000001">
    <property type="entry name" value="LysR family transcriptional regulator"/>
    <property type="match status" value="1"/>
</dbReference>
<comment type="similarity">
    <text evidence="1">Belongs to the LysR transcriptional regulatory family.</text>
</comment>
<accession>A0A7X4XX63</accession>
<evidence type="ECO:0000256" key="4">
    <source>
        <dbReference type="ARBA" id="ARBA00023163"/>
    </source>
</evidence>
<dbReference type="PRINTS" id="PR00039">
    <property type="entry name" value="HTHLYSR"/>
</dbReference>
<reference evidence="5 6" key="1">
    <citation type="submission" date="2017-05" db="EMBL/GenBank/DDBJ databases">
        <title>High clonality and local adaptation shapes Vibrionaceae linages within an endangered oasis.</title>
        <authorList>
            <person name="Vazquez-Rosas-Landa M."/>
        </authorList>
    </citation>
    <scope>NUCLEOTIDE SEQUENCE [LARGE SCALE GENOMIC DNA]</scope>
    <source>
        <strain evidence="5 6">P46_P4S1P180</strain>
    </source>
</reference>
<proteinExistence type="inferred from homology"/>
<keyword evidence="2" id="KW-0805">Transcription regulation</keyword>
<keyword evidence="3" id="KW-0238">DNA-binding</keyword>
<evidence type="ECO:0000256" key="2">
    <source>
        <dbReference type="ARBA" id="ARBA00023015"/>
    </source>
</evidence>
<dbReference type="InterPro" id="IPR005119">
    <property type="entry name" value="LysR_subst-bd"/>
</dbReference>
<dbReference type="NCBIfam" id="NF008722">
    <property type="entry name" value="PRK11716.1"/>
    <property type="match status" value="1"/>
</dbReference>
<dbReference type="RefSeq" id="WP_036758273.1">
    <property type="nucleotide sequence ID" value="NZ_WXWU01000063.1"/>
</dbReference>
<sequence length="290" mass="32331">MNIKSLQLFLHLCNSKNFSQTAQKMHISPSALSRLIQRLEQELSQPLFIRDNRSVELTTSGRKLLPVASRIVAEWQQLQQELTEQDQMLKGKLTLFCSVTASYSHLPNVLNQFRQHYPQVEIQLVTGDPAQAVNKVLHDEADFAITALPANLPNKLTFIYLGNVSMSLISPLVTSPGLQALLSPDIQWDKLPFILPEYGTARENADKWMKSQKIKPNIYAQVAGHEAIVSMVALGCGIGIAPDIVIENSPIRDQIQKLPAAAVEPLTLGLCCKQSRQQEPLFQALLTLFK</sequence>
<dbReference type="Gene3D" id="1.10.10.10">
    <property type="entry name" value="Winged helix-like DNA-binding domain superfamily/Winged helix DNA-binding domain"/>
    <property type="match status" value="1"/>
</dbReference>
<gene>
    <name evidence="5" type="primary">ilvY</name>
    <name evidence="5" type="ORF">CAG72_04880</name>
</gene>
<evidence type="ECO:0000256" key="3">
    <source>
        <dbReference type="ARBA" id="ARBA00023125"/>
    </source>
</evidence>
<dbReference type="PANTHER" id="PTHR30126:SF81">
    <property type="entry name" value="HTH-TYPE TRANSCRIPTIONAL REGULATOR ILVY"/>
    <property type="match status" value="1"/>
</dbReference>
<dbReference type="Proteomes" id="UP000465712">
    <property type="component" value="Unassembled WGS sequence"/>
</dbReference>
<protein>
    <submittedName>
        <fullName evidence="5">HTH-type transcriptional activator IlvY</fullName>
    </submittedName>
</protein>
<dbReference type="GO" id="GO:0003700">
    <property type="term" value="F:DNA-binding transcription factor activity"/>
    <property type="evidence" value="ECO:0007669"/>
    <property type="project" value="InterPro"/>
</dbReference>
<evidence type="ECO:0000256" key="1">
    <source>
        <dbReference type="ARBA" id="ARBA00009437"/>
    </source>
</evidence>
<dbReference type="Pfam" id="PF00126">
    <property type="entry name" value="HTH_1"/>
    <property type="match status" value="1"/>
</dbReference>
<dbReference type="PROSITE" id="PS50931">
    <property type="entry name" value="HTH_LYSR"/>
    <property type="match status" value="1"/>
</dbReference>
<dbReference type="PANTHER" id="PTHR30126">
    <property type="entry name" value="HTH-TYPE TRANSCRIPTIONAL REGULATOR"/>
    <property type="match status" value="1"/>
</dbReference>
<dbReference type="Gene3D" id="3.40.190.10">
    <property type="entry name" value="Periplasmic binding protein-like II"/>
    <property type="match status" value="2"/>
</dbReference>
<dbReference type="InterPro" id="IPR000847">
    <property type="entry name" value="LysR_HTH_N"/>
</dbReference>
<keyword evidence="4" id="KW-0804">Transcription</keyword>